<gene>
    <name evidence="1" type="ORF">FYJ73_10620</name>
</gene>
<evidence type="ECO:0000313" key="1">
    <source>
        <dbReference type="EMBL" id="MST85108.1"/>
    </source>
</evidence>
<evidence type="ECO:0000313" key="2">
    <source>
        <dbReference type="Proteomes" id="UP000438914"/>
    </source>
</evidence>
<reference evidence="1 2" key="1">
    <citation type="submission" date="2019-08" db="EMBL/GenBank/DDBJ databases">
        <title>In-depth cultivation of the pig gut microbiome towards novel bacterial diversity and tailored functional studies.</title>
        <authorList>
            <person name="Wylensek D."/>
            <person name="Hitch T.C.A."/>
            <person name="Clavel T."/>
        </authorList>
    </citation>
    <scope>NUCLEOTIDE SEQUENCE [LARGE SCALE GENOMIC DNA]</scope>
    <source>
        <strain evidence="1 2">LKV-178-WT-2A</strain>
    </source>
</reference>
<dbReference type="PROSITE" id="PS51257">
    <property type="entry name" value="PROKAR_LIPOPROTEIN"/>
    <property type="match status" value="1"/>
</dbReference>
<comment type="caution">
    <text evidence="1">The sequence shown here is derived from an EMBL/GenBank/DDBJ whole genome shotgun (WGS) entry which is preliminary data.</text>
</comment>
<dbReference type="EMBL" id="VUNG01000029">
    <property type="protein sequence ID" value="MST85108.1"/>
    <property type="molecule type" value="Genomic_DNA"/>
</dbReference>
<dbReference type="AlphaFoldDB" id="A0A7K0KGU4"/>
<accession>A0A7K0KGU4</accession>
<protein>
    <submittedName>
        <fullName evidence="1">Uncharacterized protein</fullName>
    </submittedName>
</protein>
<keyword evidence="2" id="KW-1185">Reference proteome</keyword>
<proteinExistence type="predicted"/>
<sequence>MIKEVRLLAILLAFVIFGSCSSSEQSSNYLSGLTTSKFSNPYAFIGSIHNEAMDSVLAQGISLNSLKSFNRDFTNKKLNKIKGFEGEKISTDALNAGYDIGLKMKQANTRATLDNLTDSLICSIPEEGRTYVSEMFQICDKQMKDTIDINKIFNDIDSKIYYDVNLNDTLKGALLAISSIARATNIYNSKPLLTRGASWRSTARADLGGAIAGLGWRALFKASYRGLMFGPGGIVVGFAKDCVVGAISSSALHVLSRGYF</sequence>
<dbReference type="Proteomes" id="UP000438914">
    <property type="component" value="Unassembled WGS sequence"/>
</dbReference>
<organism evidence="1 2">
    <name type="scientific">Hallella mizrahii</name>
    <dbReference type="NCBI Taxonomy" id="2606637"/>
    <lineage>
        <taxon>Bacteria</taxon>
        <taxon>Pseudomonadati</taxon>
        <taxon>Bacteroidota</taxon>
        <taxon>Bacteroidia</taxon>
        <taxon>Bacteroidales</taxon>
        <taxon>Prevotellaceae</taxon>
        <taxon>Hallella</taxon>
    </lineage>
</organism>
<name>A0A7K0KGU4_9BACT</name>
<dbReference type="RefSeq" id="WP_154534696.1">
    <property type="nucleotide sequence ID" value="NZ_VUNG01000029.1"/>
</dbReference>